<reference evidence="2" key="1">
    <citation type="submission" date="2023-10" db="EMBL/GenBank/DDBJ databases">
        <authorList>
            <person name="Chen Y."/>
            <person name="Shah S."/>
            <person name="Dougan E. K."/>
            <person name="Thang M."/>
            <person name="Chan C."/>
        </authorList>
    </citation>
    <scope>NUCLEOTIDE SEQUENCE [LARGE SCALE GENOMIC DNA]</scope>
</reference>
<evidence type="ECO:0000256" key="1">
    <source>
        <dbReference type="SAM" id="MobiDB-lite"/>
    </source>
</evidence>
<dbReference type="EMBL" id="CAUYUJ010019338">
    <property type="protein sequence ID" value="CAK0890339.1"/>
    <property type="molecule type" value="Genomic_DNA"/>
</dbReference>
<feature type="region of interest" description="Disordered" evidence="1">
    <location>
        <begin position="52"/>
        <end position="93"/>
    </location>
</feature>
<sequence>VNLAGTLACLARGGREHVKPGLSLRCSLLCLSTVAPISSGIMYGVDGGKGGTGGGKGSGFGKGAGPSGGRAGGAGGHRRASGLGGGATPPWHVPPPPPGWWCPACGELNSPARGPCELRQAAVGGCCSAASWPTSQVRRSKTS</sequence>
<organism evidence="2 3">
    <name type="scientific">Prorocentrum cordatum</name>
    <dbReference type="NCBI Taxonomy" id="2364126"/>
    <lineage>
        <taxon>Eukaryota</taxon>
        <taxon>Sar</taxon>
        <taxon>Alveolata</taxon>
        <taxon>Dinophyceae</taxon>
        <taxon>Prorocentrales</taxon>
        <taxon>Prorocentraceae</taxon>
        <taxon>Prorocentrum</taxon>
    </lineage>
</organism>
<evidence type="ECO:0000313" key="2">
    <source>
        <dbReference type="EMBL" id="CAK0890339.1"/>
    </source>
</evidence>
<feature type="non-terminal residue" evidence="2">
    <location>
        <position position="1"/>
    </location>
</feature>
<protein>
    <recommendedName>
        <fullName evidence="4">RanBP2-type domain-containing protein</fullName>
    </recommendedName>
</protein>
<comment type="caution">
    <text evidence="2">The sequence shown here is derived from an EMBL/GenBank/DDBJ whole genome shotgun (WGS) entry which is preliminary data.</text>
</comment>
<gene>
    <name evidence="2" type="ORF">PCOR1329_LOCUS70608</name>
</gene>
<name>A0ABN9WYP0_9DINO</name>
<evidence type="ECO:0008006" key="4">
    <source>
        <dbReference type="Google" id="ProtNLM"/>
    </source>
</evidence>
<feature type="compositionally biased region" description="Gly residues" evidence="1">
    <location>
        <begin position="52"/>
        <end position="75"/>
    </location>
</feature>
<evidence type="ECO:0000313" key="3">
    <source>
        <dbReference type="Proteomes" id="UP001189429"/>
    </source>
</evidence>
<keyword evidence="3" id="KW-1185">Reference proteome</keyword>
<proteinExistence type="predicted"/>
<dbReference type="Proteomes" id="UP001189429">
    <property type="component" value="Unassembled WGS sequence"/>
</dbReference>
<accession>A0ABN9WYP0</accession>